<evidence type="ECO:0000313" key="3">
    <source>
        <dbReference type="Proteomes" id="UP000377803"/>
    </source>
</evidence>
<keyword evidence="3" id="KW-1185">Reference proteome</keyword>
<sequence length="247" mass="29220">MATTEEKQRIKELAAKGKSVNTIKDKLELPKSTVYYHFKKEVGQKQKENRLKIPEDEEVKGEICGIFAGDGNYYEDKNYKYRVKFTLNINDNYWKNLAAFLENSLDKKPRVNHQENYNRTNLRYESKELIDFLREKLDWSEEDKTGTIRLGSLEYSQEFKIGFLRGLLDTDGFVSKKQNRITFNSISKNLTENVSEILEERQIDHEIVRDVDKRESCRDMYRARITGDKVKELIRIIEPRHPKKGIQ</sequence>
<dbReference type="GeneID" id="42365537"/>
<dbReference type="PROSITE" id="PS50819">
    <property type="entry name" value="INTEIN_ENDONUCLEASE"/>
    <property type="match status" value="1"/>
</dbReference>
<reference evidence="3" key="1">
    <citation type="submission" date="2019-05" db="EMBL/GenBank/DDBJ databases">
        <title>Candidatus Nanohalobium constans, a novel model system to study the DPANN nano-sized archaea: genomic and physiological characterization of a nanoarchaeon co-cultured with its chitinotrophic host.</title>
        <authorList>
            <person name="La Cono V."/>
            <person name="Arcadi E."/>
            <person name="Crisafi F."/>
            <person name="Denaro R."/>
            <person name="La Spada G."/>
            <person name="Messina E."/>
            <person name="Smedile F."/>
            <person name="Toshchakov S.V."/>
            <person name="Shevchenko M.A."/>
            <person name="Golyshin P.N."/>
            <person name="Golyshina O.V."/>
            <person name="Ferrer M."/>
            <person name="Rohde M."/>
            <person name="Mushegian A."/>
            <person name="Sorokin D.Y."/>
            <person name="Giuliano L."/>
            <person name="Yakimov M.M."/>
        </authorList>
    </citation>
    <scope>NUCLEOTIDE SEQUENCE [LARGE SCALE GENOMIC DNA]</scope>
    <source>
        <strain evidence="3">LC1Nh</strain>
    </source>
</reference>
<gene>
    <name evidence="2" type="ORF">LC1Nh_1139</name>
</gene>
<dbReference type="Proteomes" id="UP000377803">
    <property type="component" value="Chromosome"/>
</dbReference>
<dbReference type="RefSeq" id="WP_153550755.1">
    <property type="nucleotide sequence ID" value="NZ_CP040089.1"/>
</dbReference>
<dbReference type="KEGG" id="ncon:LC1Nh_1139"/>
<evidence type="ECO:0000313" key="2">
    <source>
        <dbReference type="EMBL" id="QGA81007.1"/>
    </source>
</evidence>
<feature type="domain" description="DOD-type homing endonuclease" evidence="1">
    <location>
        <begin position="63"/>
        <end position="203"/>
    </location>
</feature>
<dbReference type="Gene3D" id="3.10.28.10">
    <property type="entry name" value="Homing endonucleases"/>
    <property type="match status" value="1"/>
</dbReference>
<dbReference type="InterPro" id="IPR027434">
    <property type="entry name" value="Homing_endonucl"/>
</dbReference>
<dbReference type="InterPro" id="IPR004042">
    <property type="entry name" value="Intein_endonuc_central"/>
</dbReference>
<dbReference type="AlphaFoldDB" id="A0A5Q0UHA7"/>
<dbReference type="Pfam" id="PF14528">
    <property type="entry name" value="LAGLIDADG_3"/>
    <property type="match status" value="1"/>
</dbReference>
<evidence type="ECO:0000259" key="1">
    <source>
        <dbReference type="PROSITE" id="PS50819"/>
    </source>
</evidence>
<dbReference type="SUPFAM" id="SSF55608">
    <property type="entry name" value="Homing endonucleases"/>
    <property type="match status" value="1"/>
</dbReference>
<proteinExistence type="predicted"/>
<organism evidence="2 3">
    <name type="scientific">Candidatus Nanohalobium constans</name>
    <dbReference type="NCBI Taxonomy" id="2565781"/>
    <lineage>
        <taxon>Archaea</taxon>
        <taxon>Candidatus Nanohalarchaeota</taxon>
        <taxon>Candidatus Nanohalobia</taxon>
        <taxon>Candidatus Nanohalobiales</taxon>
        <taxon>Candidatus Nanohalobiaceae</taxon>
        <taxon>Candidatus Nanohalobium</taxon>
    </lineage>
</organism>
<dbReference type="InterPro" id="IPR004860">
    <property type="entry name" value="LAGLIDADG_dom"/>
</dbReference>
<dbReference type="EMBL" id="CP040089">
    <property type="protein sequence ID" value="QGA81007.1"/>
    <property type="molecule type" value="Genomic_DNA"/>
</dbReference>
<accession>A0A5Q0UHA7</accession>
<dbReference type="Gene3D" id="1.10.10.60">
    <property type="entry name" value="Homeodomain-like"/>
    <property type="match status" value="1"/>
</dbReference>
<dbReference type="GO" id="GO:0004519">
    <property type="term" value="F:endonuclease activity"/>
    <property type="evidence" value="ECO:0007669"/>
    <property type="project" value="InterPro"/>
</dbReference>
<name>A0A5Q0UHA7_9ARCH</name>
<protein>
    <recommendedName>
        <fullName evidence="1">DOD-type homing endonuclease domain-containing protein</fullName>
    </recommendedName>
</protein>